<evidence type="ECO:0000256" key="4">
    <source>
        <dbReference type="ARBA" id="ARBA00022777"/>
    </source>
</evidence>
<comment type="caution">
    <text evidence="7">The sequence shown here is derived from an EMBL/GenBank/DDBJ whole genome shotgun (WGS) entry which is preliminary data.</text>
</comment>
<dbReference type="SMART" id="SM00220">
    <property type="entry name" value="S_TKc"/>
    <property type="match status" value="1"/>
</dbReference>
<gene>
    <name evidence="7" type="ORF">TRAPUB_5423</name>
</gene>
<organism evidence="7 8">
    <name type="scientific">Trametes pubescens</name>
    <name type="common">White-rot fungus</name>
    <dbReference type="NCBI Taxonomy" id="154538"/>
    <lineage>
        <taxon>Eukaryota</taxon>
        <taxon>Fungi</taxon>
        <taxon>Dikarya</taxon>
        <taxon>Basidiomycota</taxon>
        <taxon>Agaricomycotina</taxon>
        <taxon>Agaricomycetes</taxon>
        <taxon>Polyporales</taxon>
        <taxon>Polyporaceae</taxon>
        <taxon>Trametes</taxon>
    </lineage>
</organism>
<dbReference type="InterPro" id="IPR050494">
    <property type="entry name" value="Ser_Thr_dual-spec_kinase"/>
</dbReference>
<dbReference type="Proteomes" id="UP000184267">
    <property type="component" value="Unassembled WGS sequence"/>
</dbReference>
<dbReference type="STRING" id="154538.A0A1M2V8G0"/>
<dbReference type="GO" id="GO:0004674">
    <property type="term" value="F:protein serine/threonine kinase activity"/>
    <property type="evidence" value="ECO:0007669"/>
    <property type="project" value="UniProtKB-KW"/>
</dbReference>
<dbReference type="InterPro" id="IPR000719">
    <property type="entry name" value="Prot_kinase_dom"/>
</dbReference>
<accession>A0A1M2V8G0</accession>
<evidence type="ECO:0000256" key="5">
    <source>
        <dbReference type="ARBA" id="ARBA00022840"/>
    </source>
</evidence>
<sequence>MNSNTLSVFLADVIRTTLQHGQSFLDALSGIQAVVDAIGDLPNAQIKVWSYCGGGWIASTVETAGVARPNFCVHVVRFPGAKLVPSIRSELGWVYDVAGLKNIPHGVVEQDCRGDVKEGKAARVILWPKVCSCLALAFYRPQADRLCAQGSEGPLVFVVTAGSNDTVCLVEGTSSPCSTGKPFSLAITKCIVKQALLALDFVHTKAKIVHCDAVFPCEDIAPDAVYTNPYETRAPEQFLGCTGSTGIDIWAIGCLVYECLTLKTLFGTKTADDQLGLVEHHIGLFPREFLARSPIQHKYFDPSGAQFINLHLRVRQS</sequence>
<evidence type="ECO:0000256" key="2">
    <source>
        <dbReference type="ARBA" id="ARBA00022679"/>
    </source>
</evidence>
<keyword evidence="3" id="KW-0547">Nucleotide-binding</keyword>
<keyword evidence="5" id="KW-0067">ATP-binding</keyword>
<evidence type="ECO:0000256" key="3">
    <source>
        <dbReference type="ARBA" id="ARBA00022741"/>
    </source>
</evidence>
<evidence type="ECO:0000313" key="8">
    <source>
        <dbReference type="Proteomes" id="UP000184267"/>
    </source>
</evidence>
<proteinExistence type="predicted"/>
<evidence type="ECO:0000313" key="7">
    <source>
        <dbReference type="EMBL" id="OJT03898.1"/>
    </source>
</evidence>
<dbReference type="InterPro" id="IPR011009">
    <property type="entry name" value="Kinase-like_dom_sf"/>
</dbReference>
<keyword evidence="2" id="KW-0808">Transferase</keyword>
<dbReference type="OrthoDB" id="5979581at2759"/>
<reference evidence="7 8" key="1">
    <citation type="submission" date="2016-10" db="EMBL/GenBank/DDBJ databases">
        <title>Genome sequence of the basidiomycete white-rot fungus Trametes pubescens.</title>
        <authorList>
            <person name="Makela M.R."/>
            <person name="Granchi Z."/>
            <person name="Peng M."/>
            <person name="De Vries R.P."/>
            <person name="Grigoriev I."/>
            <person name="Riley R."/>
            <person name="Hilden K."/>
        </authorList>
    </citation>
    <scope>NUCLEOTIDE SEQUENCE [LARGE SCALE GENOMIC DNA]</scope>
    <source>
        <strain evidence="7 8">FBCC735</strain>
    </source>
</reference>
<protein>
    <recommendedName>
        <fullName evidence="6">Protein kinase domain-containing protein</fullName>
    </recommendedName>
</protein>
<evidence type="ECO:0000259" key="6">
    <source>
        <dbReference type="SMART" id="SM00220"/>
    </source>
</evidence>
<dbReference type="PANTHER" id="PTHR24058">
    <property type="entry name" value="DUAL SPECIFICITY PROTEIN KINASE"/>
    <property type="match status" value="1"/>
</dbReference>
<evidence type="ECO:0000256" key="1">
    <source>
        <dbReference type="ARBA" id="ARBA00022527"/>
    </source>
</evidence>
<feature type="domain" description="Protein kinase" evidence="6">
    <location>
        <begin position="102"/>
        <end position="300"/>
    </location>
</feature>
<keyword evidence="1" id="KW-0723">Serine/threonine-protein kinase</keyword>
<keyword evidence="8" id="KW-1185">Reference proteome</keyword>
<dbReference type="SUPFAM" id="SSF56112">
    <property type="entry name" value="Protein kinase-like (PK-like)"/>
    <property type="match status" value="1"/>
</dbReference>
<dbReference type="AlphaFoldDB" id="A0A1M2V8G0"/>
<dbReference type="EMBL" id="MNAD01001581">
    <property type="protein sequence ID" value="OJT03898.1"/>
    <property type="molecule type" value="Genomic_DNA"/>
</dbReference>
<name>A0A1M2V8G0_TRAPU</name>
<dbReference type="Gene3D" id="1.10.510.10">
    <property type="entry name" value="Transferase(Phosphotransferase) domain 1"/>
    <property type="match status" value="1"/>
</dbReference>
<keyword evidence="4" id="KW-0418">Kinase</keyword>
<dbReference type="GO" id="GO:0005524">
    <property type="term" value="F:ATP binding"/>
    <property type="evidence" value="ECO:0007669"/>
    <property type="project" value="UniProtKB-KW"/>
</dbReference>